<feature type="region of interest" description="Disordered" evidence="1">
    <location>
        <begin position="1"/>
        <end position="26"/>
    </location>
</feature>
<reference evidence="2 3" key="1">
    <citation type="journal article" date="2016" name="Nat. Commun.">
        <title>Thousands of microbial genomes shed light on interconnected biogeochemical processes in an aquifer system.</title>
        <authorList>
            <person name="Anantharaman K."/>
            <person name="Brown C.T."/>
            <person name="Hug L.A."/>
            <person name="Sharon I."/>
            <person name="Castelle C.J."/>
            <person name="Probst A.J."/>
            <person name="Thomas B.C."/>
            <person name="Singh A."/>
            <person name="Wilkins M.J."/>
            <person name="Karaoz U."/>
            <person name="Brodie E.L."/>
            <person name="Williams K.H."/>
            <person name="Hubbard S.S."/>
            <person name="Banfield J.F."/>
        </authorList>
    </citation>
    <scope>NUCLEOTIDE SEQUENCE [LARGE SCALE GENOMIC DNA]</scope>
</reference>
<evidence type="ECO:0000313" key="3">
    <source>
        <dbReference type="Proteomes" id="UP000177605"/>
    </source>
</evidence>
<gene>
    <name evidence="2" type="ORF">A2669_01415</name>
</gene>
<dbReference type="Proteomes" id="UP000177605">
    <property type="component" value="Unassembled WGS sequence"/>
</dbReference>
<dbReference type="EMBL" id="MGJM01000014">
    <property type="protein sequence ID" value="OGN06406.1"/>
    <property type="molecule type" value="Genomic_DNA"/>
</dbReference>
<accession>A0A1F8F2F3</accession>
<dbReference type="AlphaFoldDB" id="A0A1F8F2F3"/>
<comment type="caution">
    <text evidence="2">The sequence shown here is derived from an EMBL/GenBank/DDBJ whole genome shotgun (WGS) entry which is preliminary data.</text>
</comment>
<evidence type="ECO:0000313" key="2">
    <source>
        <dbReference type="EMBL" id="OGN06406.1"/>
    </source>
</evidence>
<protein>
    <submittedName>
        <fullName evidence="2">Uncharacterized protein</fullName>
    </submittedName>
</protein>
<proteinExistence type="predicted"/>
<sequence>MKPAVNTDSKFPEAGKITRPPLSGNMPFNPSGRGVAVGVEVAVIAGVCVTTGSASPRIKKYQSNPAAINTRTRIPINAGIWLRGEEAPAAGAITGDFTAGGIIALGCEPATLGGGVGRGIELGASGADLAAGDKLTFGDSLFSSGTGGGIGTAGLGGAVGLGVIVLGILTPSGAWPDLILAKSSFMVRIDDWYSLSGAGAGAGVEGFGGRGRLGEGGTGGFAETGGLGNGGLGGTDADRGGGGTGWDGTLRLNSLTRSSMLESVLAGFGFGLEVSSISKV</sequence>
<organism evidence="2 3">
    <name type="scientific">Candidatus Yanofskybacteria bacterium RIFCSPHIGHO2_01_FULL_48_25b</name>
    <dbReference type="NCBI Taxonomy" id="1802672"/>
    <lineage>
        <taxon>Bacteria</taxon>
        <taxon>Candidatus Yanofskyibacteriota</taxon>
    </lineage>
</organism>
<name>A0A1F8F2F3_9BACT</name>
<evidence type="ECO:0000256" key="1">
    <source>
        <dbReference type="SAM" id="MobiDB-lite"/>
    </source>
</evidence>